<organism evidence="1 2">
    <name type="scientific">Pararhizobium capsulatum DSM 1112</name>
    <dbReference type="NCBI Taxonomy" id="1121113"/>
    <lineage>
        <taxon>Bacteria</taxon>
        <taxon>Pseudomonadati</taxon>
        <taxon>Pseudomonadota</taxon>
        <taxon>Alphaproteobacteria</taxon>
        <taxon>Hyphomicrobiales</taxon>
        <taxon>Rhizobiaceae</taxon>
        <taxon>Rhizobium/Agrobacterium group</taxon>
        <taxon>Pararhizobium</taxon>
    </lineage>
</organism>
<reference evidence="1 2" key="1">
    <citation type="submission" date="2023-07" db="EMBL/GenBank/DDBJ databases">
        <title>Genomic Encyclopedia of Type Strains, Phase IV (KMG-IV): sequencing the most valuable type-strain genomes for metagenomic binning, comparative biology and taxonomic classification.</title>
        <authorList>
            <person name="Goeker M."/>
        </authorList>
    </citation>
    <scope>NUCLEOTIDE SEQUENCE [LARGE SCALE GENOMIC DNA]</scope>
    <source>
        <strain evidence="1 2">DSM 1112</strain>
    </source>
</reference>
<accession>A0ABU0BJA0</accession>
<dbReference type="EMBL" id="JAUSVF010000001">
    <property type="protein sequence ID" value="MDQ0318331.1"/>
    <property type="molecule type" value="Genomic_DNA"/>
</dbReference>
<dbReference type="Proteomes" id="UP001230207">
    <property type="component" value="Unassembled WGS sequence"/>
</dbReference>
<sequence length="115" mass="12793">MKRVTGKLEGEFHQEMLAIYDRCAKIGFRPVLLRRFVLLKGGVAAARALLEQPGTTGLERLQQHGMAAISMEALILDPRYELLFTAQERKLATTLLAARTASRSRGRLNAVADRT</sequence>
<name>A0ABU0BJA0_9HYPH</name>
<gene>
    <name evidence="1" type="ORF">QO002_000469</name>
</gene>
<evidence type="ECO:0000313" key="1">
    <source>
        <dbReference type="EMBL" id="MDQ0318331.1"/>
    </source>
</evidence>
<proteinExistence type="predicted"/>
<comment type="caution">
    <text evidence="1">The sequence shown here is derived from an EMBL/GenBank/DDBJ whole genome shotgun (WGS) entry which is preliminary data.</text>
</comment>
<evidence type="ECO:0000313" key="2">
    <source>
        <dbReference type="Proteomes" id="UP001230207"/>
    </source>
</evidence>
<keyword evidence="2" id="KW-1185">Reference proteome</keyword>
<protein>
    <submittedName>
        <fullName evidence="1">Uncharacterized protein</fullName>
    </submittedName>
</protein>
<dbReference type="RefSeq" id="WP_307226296.1">
    <property type="nucleotide sequence ID" value="NZ_JAUSVF010000001.1"/>
</dbReference>